<proteinExistence type="predicted"/>
<protein>
    <submittedName>
        <fullName evidence="2">UPI0001A84F26 related cluster</fullName>
    </submittedName>
</protein>
<reference evidence="2" key="1">
    <citation type="submission" date="2018-04" db="EMBL/GenBank/DDBJ databases">
        <title>Comparative Analysis of Homologous Sequences of Saccharum officinarum and Saccharum spontaneum Reveals Independent Polyploidization Events.</title>
        <authorList>
            <person name="Sharma A."/>
            <person name="Song J."/>
            <person name="Lin Q."/>
            <person name="Singh R."/>
            <person name="Ramos N."/>
            <person name="Wang K."/>
            <person name="Zhang J."/>
            <person name="Ming R."/>
            <person name="Yu Q."/>
        </authorList>
    </citation>
    <scope>NUCLEOTIDE SEQUENCE</scope>
</reference>
<gene>
    <name evidence="2" type="ORF">SO28I24_000002</name>
</gene>
<evidence type="ECO:0000256" key="1">
    <source>
        <dbReference type="SAM" id="MobiDB-lite"/>
    </source>
</evidence>
<sequence>MGFSIRVASSRNNTVTNELIRKEFECTHARRPDSEQEDNTSASTVTTDVSKAKASKKKRSTKDVAEAKA</sequence>
<accession>A0A678TPW6</accession>
<dbReference type="AlphaFoldDB" id="A0A678TPW6"/>
<dbReference type="EMBL" id="MH182543">
    <property type="protein sequence ID" value="AWA44631.1"/>
    <property type="molecule type" value="Genomic_DNA"/>
</dbReference>
<name>A0A678TPW6_SACOF</name>
<feature type="region of interest" description="Disordered" evidence="1">
    <location>
        <begin position="26"/>
        <end position="69"/>
    </location>
</feature>
<evidence type="ECO:0000313" key="2">
    <source>
        <dbReference type="EMBL" id="AWA44631.1"/>
    </source>
</evidence>
<organism evidence="2">
    <name type="scientific">Saccharum officinarum</name>
    <name type="common">Sugarcane</name>
    <dbReference type="NCBI Taxonomy" id="4547"/>
    <lineage>
        <taxon>Eukaryota</taxon>
        <taxon>Viridiplantae</taxon>
        <taxon>Streptophyta</taxon>
        <taxon>Embryophyta</taxon>
        <taxon>Tracheophyta</taxon>
        <taxon>Spermatophyta</taxon>
        <taxon>Magnoliopsida</taxon>
        <taxon>Liliopsida</taxon>
        <taxon>Poales</taxon>
        <taxon>Poaceae</taxon>
        <taxon>PACMAD clade</taxon>
        <taxon>Panicoideae</taxon>
        <taxon>Andropogonodae</taxon>
        <taxon>Andropogoneae</taxon>
        <taxon>Saccharinae</taxon>
        <taxon>Saccharum</taxon>
        <taxon>Saccharum officinarum species complex</taxon>
    </lineage>
</organism>